<protein>
    <submittedName>
        <fullName evidence="1">Uncharacterized protein</fullName>
    </submittedName>
</protein>
<dbReference type="AlphaFoldDB" id="A0A8X7QE03"/>
<comment type="caution">
    <text evidence="1">The sequence shown here is derived from an EMBL/GenBank/DDBJ whole genome shotgun (WGS) entry which is preliminary data.</text>
</comment>
<dbReference type="Proteomes" id="UP000886595">
    <property type="component" value="Unassembled WGS sequence"/>
</dbReference>
<accession>A0A8X7QE03</accession>
<organism evidence="1 2">
    <name type="scientific">Brassica carinata</name>
    <name type="common">Ethiopian mustard</name>
    <name type="synonym">Abyssinian cabbage</name>
    <dbReference type="NCBI Taxonomy" id="52824"/>
    <lineage>
        <taxon>Eukaryota</taxon>
        <taxon>Viridiplantae</taxon>
        <taxon>Streptophyta</taxon>
        <taxon>Embryophyta</taxon>
        <taxon>Tracheophyta</taxon>
        <taxon>Spermatophyta</taxon>
        <taxon>Magnoliopsida</taxon>
        <taxon>eudicotyledons</taxon>
        <taxon>Gunneridae</taxon>
        <taxon>Pentapetalae</taxon>
        <taxon>rosids</taxon>
        <taxon>malvids</taxon>
        <taxon>Brassicales</taxon>
        <taxon>Brassicaceae</taxon>
        <taxon>Brassiceae</taxon>
        <taxon>Brassica</taxon>
    </lineage>
</organism>
<dbReference type="EMBL" id="JAAMPC010000013">
    <property type="protein sequence ID" value="KAG2268684.1"/>
    <property type="molecule type" value="Genomic_DNA"/>
</dbReference>
<gene>
    <name evidence="1" type="ORF">Bca52824_063239</name>
</gene>
<evidence type="ECO:0000313" key="1">
    <source>
        <dbReference type="EMBL" id="KAG2268684.1"/>
    </source>
</evidence>
<evidence type="ECO:0000313" key="2">
    <source>
        <dbReference type="Proteomes" id="UP000886595"/>
    </source>
</evidence>
<proteinExistence type="predicted"/>
<reference evidence="1 2" key="1">
    <citation type="submission" date="2020-02" db="EMBL/GenBank/DDBJ databases">
        <authorList>
            <person name="Ma Q."/>
            <person name="Huang Y."/>
            <person name="Song X."/>
            <person name="Pei D."/>
        </authorList>
    </citation>
    <scope>NUCLEOTIDE SEQUENCE [LARGE SCALE GENOMIC DNA]</scope>
    <source>
        <strain evidence="1">Sxm20200214</strain>
        <tissue evidence="1">Leaf</tissue>
    </source>
</reference>
<sequence length="356" mass="37892">MEGGGDKYEALLGVVEGIKKELSRLNKVVEKQGRLLRKFKAKIIGKFSSSKLGGLRSRKKSAVSVEPGTLFGGSDLEGTDNSMEYWVPLTGGRKQNWVGVVVGNAYPLSYVEHDSDVGADLGVPGEPVACGTEVDFGDLNRLVGVITRGVTGTVAEKEVGKATEGGAATKDTDGQVIRVCGTCVLCSELVGMYKLMGCLFVSMCAQSMEADGNAMERGNLMEGPNEKVKVMHRLYINIVVRSDYVRCDFVLSVAALDVKEAKGGGKKGPTVDSLVAEKTVENCPNAEHNVALAKQAVVDEEIVGEEATSEGEGCNSDGNGDKLHLNAGKFDLDNQFFLELATSQEWVSTKRSGRAG</sequence>
<name>A0A8X7QE03_BRACI</name>
<dbReference type="OrthoDB" id="10440593at2759"/>
<keyword evidence="2" id="KW-1185">Reference proteome</keyword>